<comment type="caution">
    <text evidence="1">The sequence shown here is derived from an EMBL/GenBank/DDBJ whole genome shotgun (WGS) entry which is preliminary data.</text>
</comment>
<dbReference type="EMBL" id="JBIAMT010000003">
    <property type="protein sequence ID" value="MFF0498565.1"/>
    <property type="molecule type" value="Genomic_DNA"/>
</dbReference>
<evidence type="ECO:0008006" key="3">
    <source>
        <dbReference type="Google" id="ProtNLM"/>
    </source>
</evidence>
<keyword evidence="2" id="KW-1185">Reference proteome</keyword>
<accession>A0ABW6P5Z2</accession>
<protein>
    <recommendedName>
        <fullName evidence="3">Transposase</fullName>
    </recommendedName>
</protein>
<dbReference type="RefSeq" id="WP_387396155.1">
    <property type="nucleotide sequence ID" value="NZ_JBIAMT010000003.1"/>
</dbReference>
<name>A0ABW6P5Z2_9NOCA</name>
<dbReference type="Proteomes" id="UP001601442">
    <property type="component" value="Unassembled WGS sequence"/>
</dbReference>
<proteinExistence type="predicted"/>
<evidence type="ECO:0000313" key="1">
    <source>
        <dbReference type="EMBL" id="MFF0498565.1"/>
    </source>
</evidence>
<evidence type="ECO:0000313" key="2">
    <source>
        <dbReference type="Proteomes" id="UP001601442"/>
    </source>
</evidence>
<reference evidence="1 2" key="1">
    <citation type="submission" date="2024-10" db="EMBL/GenBank/DDBJ databases">
        <title>The Natural Products Discovery Center: Release of the First 8490 Sequenced Strains for Exploring Actinobacteria Biosynthetic Diversity.</title>
        <authorList>
            <person name="Kalkreuter E."/>
            <person name="Kautsar S.A."/>
            <person name="Yang D."/>
            <person name="Bader C.D."/>
            <person name="Teijaro C.N."/>
            <person name="Fluegel L."/>
            <person name="Davis C.M."/>
            <person name="Simpson J.R."/>
            <person name="Lauterbach L."/>
            <person name="Steele A.D."/>
            <person name="Gui C."/>
            <person name="Meng S."/>
            <person name="Li G."/>
            <person name="Viehrig K."/>
            <person name="Ye F."/>
            <person name="Su P."/>
            <person name="Kiefer A.F."/>
            <person name="Nichols A."/>
            <person name="Cepeda A.J."/>
            <person name="Yan W."/>
            <person name="Fan B."/>
            <person name="Jiang Y."/>
            <person name="Adhikari A."/>
            <person name="Zheng C.-J."/>
            <person name="Schuster L."/>
            <person name="Cowan T.M."/>
            <person name="Smanski M.J."/>
            <person name="Chevrette M.G."/>
            <person name="De Carvalho L.P.S."/>
            <person name="Shen B."/>
        </authorList>
    </citation>
    <scope>NUCLEOTIDE SEQUENCE [LARGE SCALE GENOMIC DNA]</scope>
    <source>
        <strain evidence="1 2">NPDC004119</strain>
    </source>
</reference>
<sequence length="63" mass="6906">MSSPLTPVPACPWFLAVIAEDKSSKVTGAQLTYYIDCGLIKDHDADHKAANGKSWSDKEGRKR</sequence>
<gene>
    <name evidence="1" type="ORF">ACFYU5_19320</name>
</gene>
<organism evidence="1 2">
    <name type="scientific">Nocardia aobensis</name>
    <dbReference type="NCBI Taxonomy" id="257277"/>
    <lineage>
        <taxon>Bacteria</taxon>
        <taxon>Bacillati</taxon>
        <taxon>Actinomycetota</taxon>
        <taxon>Actinomycetes</taxon>
        <taxon>Mycobacteriales</taxon>
        <taxon>Nocardiaceae</taxon>
        <taxon>Nocardia</taxon>
    </lineage>
</organism>